<dbReference type="GO" id="GO:0097014">
    <property type="term" value="C:ciliary plasm"/>
    <property type="evidence" value="ECO:0007669"/>
    <property type="project" value="TreeGrafter"/>
</dbReference>
<dbReference type="AlphaFoldDB" id="A0A1X0NNG8"/>
<evidence type="ECO:0000256" key="4">
    <source>
        <dbReference type="ARBA" id="ARBA00022737"/>
    </source>
</evidence>
<evidence type="ECO:0000256" key="1">
    <source>
        <dbReference type="ARBA" id="ARBA00004496"/>
    </source>
</evidence>
<organism evidence="6 7">
    <name type="scientific">Trypanosoma theileri</name>
    <dbReference type="NCBI Taxonomy" id="67003"/>
    <lineage>
        <taxon>Eukaryota</taxon>
        <taxon>Discoba</taxon>
        <taxon>Euglenozoa</taxon>
        <taxon>Kinetoplastea</taxon>
        <taxon>Metakinetoplastina</taxon>
        <taxon>Trypanosomatida</taxon>
        <taxon>Trypanosomatidae</taxon>
        <taxon>Trypanosoma</taxon>
    </lineage>
</organism>
<dbReference type="GO" id="GO:0005868">
    <property type="term" value="C:cytoplasmic dynein complex"/>
    <property type="evidence" value="ECO:0007669"/>
    <property type="project" value="TreeGrafter"/>
</dbReference>
<proteinExistence type="predicted"/>
<dbReference type="VEuPathDB" id="TriTrypDB:TM35_000291440"/>
<dbReference type="RefSeq" id="XP_028880328.1">
    <property type="nucleotide sequence ID" value="XM_029028301.1"/>
</dbReference>
<keyword evidence="2" id="KW-0963">Cytoplasm</keyword>
<dbReference type="STRING" id="67003.A0A1X0NNG8"/>
<dbReference type="SUPFAM" id="SSF50978">
    <property type="entry name" value="WD40 repeat-like"/>
    <property type="match status" value="1"/>
</dbReference>
<feature type="compositionally biased region" description="Low complexity" evidence="5">
    <location>
        <begin position="22"/>
        <end position="58"/>
    </location>
</feature>
<keyword evidence="4" id="KW-0677">Repeat</keyword>
<protein>
    <submittedName>
        <fullName evidence="6">Dynein intermediate chain</fullName>
    </submittedName>
</protein>
<dbReference type="OrthoDB" id="4189at2759"/>
<dbReference type="PANTHER" id="PTHR12442:SF26">
    <property type="entry name" value="CYTOPLASMIC DYNEIN 2 INTERMEDIATE CHAIN 2"/>
    <property type="match status" value="1"/>
</dbReference>
<reference evidence="6 7" key="1">
    <citation type="submission" date="2017-03" db="EMBL/GenBank/DDBJ databases">
        <title>An alternative strategy for trypanosome survival in the mammalian bloodstream revealed through genome and transcriptome analysis of the ubiquitous bovine parasite Trypanosoma (Megatrypanum) theileri.</title>
        <authorList>
            <person name="Kelly S."/>
            <person name="Ivens A."/>
            <person name="Mott A."/>
            <person name="O'Neill E."/>
            <person name="Emms D."/>
            <person name="Macleod O."/>
            <person name="Voorheis P."/>
            <person name="Matthews J."/>
            <person name="Matthews K."/>
            <person name="Carrington M."/>
        </authorList>
    </citation>
    <scope>NUCLEOTIDE SEQUENCE [LARGE SCALE GENOMIC DNA]</scope>
    <source>
        <strain evidence="6">Edinburgh</strain>
    </source>
</reference>
<dbReference type="PANTHER" id="PTHR12442">
    <property type="entry name" value="DYNEIN INTERMEDIATE CHAIN"/>
    <property type="match status" value="1"/>
</dbReference>
<gene>
    <name evidence="6" type="ORF">TM35_000291440</name>
</gene>
<dbReference type="Pfam" id="PF00400">
    <property type="entry name" value="WD40"/>
    <property type="match status" value="1"/>
</dbReference>
<dbReference type="InterPro" id="IPR036322">
    <property type="entry name" value="WD40_repeat_dom_sf"/>
</dbReference>
<evidence type="ECO:0000256" key="5">
    <source>
        <dbReference type="SAM" id="MobiDB-lite"/>
    </source>
</evidence>
<name>A0A1X0NNG8_9TRYP</name>
<feature type="compositionally biased region" description="Low complexity" evidence="5">
    <location>
        <begin position="504"/>
        <end position="521"/>
    </location>
</feature>
<dbReference type="InterPro" id="IPR001680">
    <property type="entry name" value="WD40_rpt"/>
</dbReference>
<accession>A0A1X0NNG8</accession>
<comment type="caution">
    <text evidence="6">The sequence shown here is derived from an EMBL/GenBank/DDBJ whole genome shotgun (WGS) entry which is preliminary data.</text>
</comment>
<dbReference type="Gene3D" id="2.130.10.10">
    <property type="entry name" value="YVTN repeat-like/Quinoprotein amine dehydrogenase"/>
    <property type="match status" value="2"/>
</dbReference>
<keyword evidence="7" id="KW-1185">Reference proteome</keyword>
<feature type="region of interest" description="Disordered" evidence="5">
    <location>
        <begin position="637"/>
        <end position="675"/>
    </location>
</feature>
<dbReference type="InterPro" id="IPR015943">
    <property type="entry name" value="WD40/YVTN_repeat-like_dom_sf"/>
</dbReference>
<comment type="subcellular location">
    <subcellularLocation>
        <location evidence="1">Cytoplasm</location>
    </subcellularLocation>
</comment>
<dbReference type="InterPro" id="IPR050687">
    <property type="entry name" value="Dynein_IC"/>
</dbReference>
<dbReference type="EMBL" id="NBCO01000029">
    <property type="protein sequence ID" value="ORC86262.1"/>
    <property type="molecule type" value="Genomic_DNA"/>
</dbReference>
<dbReference type="Proteomes" id="UP000192257">
    <property type="component" value="Unassembled WGS sequence"/>
</dbReference>
<dbReference type="GeneID" id="39988081"/>
<evidence type="ECO:0000313" key="6">
    <source>
        <dbReference type="EMBL" id="ORC86262.1"/>
    </source>
</evidence>
<keyword evidence="3" id="KW-0853">WD repeat</keyword>
<feature type="region of interest" description="Disordered" evidence="5">
    <location>
        <begin position="504"/>
        <end position="530"/>
    </location>
</feature>
<dbReference type="GO" id="GO:0042073">
    <property type="term" value="P:intraciliary transport"/>
    <property type="evidence" value="ECO:0007669"/>
    <property type="project" value="TreeGrafter"/>
</dbReference>
<dbReference type="GO" id="GO:0045504">
    <property type="term" value="F:dynein heavy chain binding"/>
    <property type="evidence" value="ECO:0007669"/>
    <property type="project" value="TreeGrafter"/>
</dbReference>
<feature type="region of interest" description="Disordered" evidence="5">
    <location>
        <begin position="16"/>
        <end position="60"/>
    </location>
</feature>
<evidence type="ECO:0000313" key="7">
    <source>
        <dbReference type="Proteomes" id="UP000192257"/>
    </source>
</evidence>
<evidence type="ECO:0000256" key="3">
    <source>
        <dbReference type="ARBA" id="ARBA00022574"/>
    </source>
</evidence>
<dbReference type="SMART" id="SM00320">
    <property type="entry name" value="WD40"/>
    <property type="match status" value="5"/>
</dbReference>
<feature type="compositionally biased region" description="Low complexity" evidence="5">
    <location>
        <begin position="639"/>
        <end position="675"/>
    </location>
</feature>
<dbReference type="GO" id="GO:0045503">
    <property type="term" value="F:dynein light chain binding"/>
    <property type="evidence" value="ECO:0007669"/>
    <property type="project" value="TreeGrafter"/>
</dbReference>
<sequence>MDLAEKRRQLEEIRAAREAKQRSVQQQQQQLKLQRGGSQSSTAFLRSSTARSSASSLAVGNSVVEGDKLGRVGSTASLVSVRGEQRLDELKTQTTRKLPSSLSVRQVMLNRRSTVETGVGENINKAQTESETGFTVDTSGPGPNSWKIEVGIGALSLEPTDDIEDISVNTSARSLPLNMTTTSVSDKPLEDSSEARSRVTSMIGTAMLISHSLRAESWLGCEGRCVLDVAVLQYNLSEGDTDADDDSLISAAALSEPHSVEVKAGDVSHNESLQSGGETTISTSSENIGTSKGLVLLWCIPRGKKDDGACAVVPLRFGSEIRSLACTRHRPHLLFGGAANGSILVWRIDHALQGCRSAVMSIDPERPSSLNLGTLAYTGASGVVVAGAAMGPFEQSFPSPQTHQSPVLSMAVHGDANYHHLYSVSQEGRVCMWSLQQLRLPSSSRDGLMTGQFIGSLGSCAAFVDKAADAMSKVVIGCLDGHVLEGRTKSSRVVEFRSITTPPVSSSMVSPNDTSSNTTDTPMHRSRSPGVGNSIPAHGAAVVAVAPHPLHADPRISDTVLTAAADGSCFLWLGSRRINIDGFSALVNCLRWSPTHPAVFFAGESNGRVAAWDLSQNSYAPVAFVYLRSSSTTGGGWGRTSSGTIPMTTMTTPTTRTTRKTSTTTKTTTTTTTTSTNAATTTAVPAHRSAPVTSLSFSDDGTWLTCGTATGEIHFLRLRSDLILEKKDFNHRLEEGMKEDPSTASGGIASAASGNYTSLSWIDARFVS</sequence>
<evidence type="ECO:0000256" key="2">
    <source>
        <dbReference type="ARBA" id="ARBA00022490"/>
    </source>
</evidence>